<organism evidence="1 2">
    <name type="scientific">Candidatus Nitrosomaritimum aestuariumsis</name>
    <dbReference type="NCBI Taxonomy" id="3342354"/>
    <lineage>
        <taxon>Archaea</taxon>
        <taxon>Nitrososphaerota</taxon>
        <taxon>Nitrososphaeria</taxon>
        <taxon>Nitrosopumilales</taxon>
        <taxon>Nitrosopumilaceae</taxon>
        <taxon>Candidatus Nitrosomaritimum</taxon>
    </lineage>
</organism>
<accession>A0AC60W3K5</accession>
<protein>
    <submittedName>
        <fullName evidence="1">Pyridoxal-phosphate dependent enzyme</fullName>
    </submittedName>
</protein>
<sequence>MQGDAYLKCIDSQCGLEYPITSTNVQCDNGHLLDVKYKNKPNESLKEVFANRGRMDEDIIFNESGVWRFRELLNFCEIDTENVEACSKYLVSLDGAEGRQSKPYHMTKASSFVGISSDNLWLQPEGYNPSGSFKDNGMATAVTHAKMVGAKKIVCASTGNTSASAGMFAANEGIQCDVYIPAGQIAPGKLSQAYQFG</sequence>
<dbReference type="EMBL" id="JACENC010000167">
    <property type="protein sequence ID" value="MBA4454144.1"/>
    <property type="molecule type" value="Genomic_DNA"/>
</dbReference>
<comment type="caution">
    <text evidence="1">The sequence shown here is derived from an EMBL/GenBank/DDBJ whole genome shotgun (WGS) entry which is preliminary data.</text>
</comment>
<evidence type="ECO:0000313" key="2">
    <source>
        <dbReference type="Proteomes" id="UP000526786"/>
    </source>
</evidence>
<reference evidence="1 2" key="1">
    <citation type="journal article" date="2020" name="Appl. Environ. Microbiol.">
        <title>Genomic Characteristics of a Novel Species of Ammonia-Oxidizing Archaea from the Jiulong River Estuary.</title>
        <authorList>
            <person name="Zou D."/>
            <person name="Wan R."/>
            <person name="Han L."/>
            <person name="Xu M.N."/>
            <person name="Liu Y."/>
            <person name="Liu H."/>
            <person name="Kao S.J."/>
            <person name="Li M."/>
        </authorList>
    </citation>
    <scope>NUCLEOTIDE SEQUENCE [LARGE SCALE GENOMIC DNA]</scope>
    <source>
        <strain evidence="1">W2bin3</strain>
    </source>
</reference>
<evidence type="ECO:0000313" key="1">
    <source>
        <dbReference type="EMBL" id="MBA4454144.1"/>
    </source>
</evidence>
<gene>
    <name evidence="1" type="ORF">H2B05_04285</name>
</gene>
<name>A0AC60W3K5_9ARCH</name>
<proteinExistence type="predicted"/>
<dbReference type="Proteomes" id="UP000526786">
    <property type="component" value="Unassembled WGS sequence"/>
</dbReference>
<feature type="non-terminal residue" evidence="1">
    <location>
        <position position="197"/>
    </location>
</feature>